<dbReference type="GO" id="GO:0003700">
    <property type="term" value="F:DNA-binding transcription factor activity"/>
    <property type="evidence" value="ECO:0007669"/>
    <property type="project" value="TreeGrafter"/>
</dbReference>
<accession>A0A0E3K1C7</accession>
<dbReference type="InterPro" id="IPR010982">
    <property type="entry name" value="Lambda_DNA-bd_dom_sf"/>
</dbReference>
<evidence type="ECO:0000313" key="4">
    <source>
        <dbReference type="Proteomes" id="UP000033115"/>
    </source>
</evidence>
<evidence type="ECO:0000313" key="3">
    <source>
        <dbReference type="EMBL" id="AKA69852.1"/>
    </source>
</evidence>
<dbReference type="CDD" id="cd00093">
    <property type="entry name" value="HTH_XRE"/>
    <property type="match status" value="1"/>
</dbReference>
<name>A0A0E3K1C7_CLOSL</name>
<feature type="domain" description="HTH cro/C1-type" evidence="2">
    <location>
        <begin position="7"/>
        <end position="61"/>
    </location>
</feature>
<dbReference type="HOGENOM" id="CLU_066192_4_0_9"/>
<reference evidence="3 4" key="1">
    <citation type="journal article" date="2015" name="J. Biotechnol.">
        <title>Complete genome sequence of a malodorant-producing acetogen, Clostridium scatologenes ATCC 25775(T).</title>
        <authorList>
            <person name="Zhu Z."/>
            <person name="Guo T."/>
            <person name="Zheng H."/>
            <person name="Song T."/>
            <person name="Ouyang P."/>
            <person name="Xie J."/>
        </authorList>
    </citation>
    <scope>NUCLEOTIDE SEQUENCE [LARGE SCALE GENOMIC DNA]</scope>
    <source>
        <strain evidence="3 4">ATCC 25775</strain>
    </source>
</reference>
<dbReference type="GO" id="GO:0005829">
    <property type="term" value="C:cytosol"/>
    <property type="evidence" value="ECO:0007669"/>
    <property type="project" value="TreeGrafter"/>
</dbReference>
<dbReference type="PANTHER" id="PTHR46797">
    <property type="entry name" value="HTH-TYPE TRANSCRIPTIONAL REGULATOR"/>
    <property type="match status" value="1"/>
</dbReference>
<evidence type="ECO:0000256" key="1">
    <source>
        <dbReference type="ARBA" id="ARBA00023125"/>
    </source>
</evidence>
<dbReference type="STRING" id="1548.CSCA_2727"/>
<dbReference type="SMART" id="SM00530">
    <property type="entry name" value="HTH_XRE"/>
    <property type="match status" value="1"/>
</dbReference>
<protein>
    <submittedName>
        <fullName evidence="3">Transcriptional regulator, XRE family</fullName>
    </submittedName>
</protein>
<organism evidence="3 4">
    <name type="scientific">Clostridium scatologenes</name>
    <dbReference type="NCBI Taxonomy" id="1548"/>
    <lineage>
        <taxon>Bacteria</taxon>
        <taxon>Bacillati</taxon>
        <taxon>Bacillota</taxon>
        <taxon>Clostridia</taxon>
        <taxon>Eubacteriales</taxon>
        <taxon>Clostridiaceae</taxon>
        <taxon>Clostridium</taxon>
    </lineage>
</organism>
<dbReference type="EMBL" id="CP009933">
    <property type="protein sequence ID" value="AKA69852.1"/>
    <property type="molecule type" value="Genomic_DNA"/>
</dbReference>
<dbReference type="Proteomes" id="UP000033115">
    <property type="component" value="Chromosome"/>
</dbReference>
<dbReference type="InterPro" id="IPR050807">
    <property type="entry name" value="TransReg_Diox_bact_type"/>
</dbReference>
<dbReference type="SUPFAM" id="SSF47413">
    <property type="entry name" value="lambda repressor-like DNA-binding domains"/>
    <property type="match status" value="1"/>
</dbReference>
<keyword evidence="1" id="KW-0238">DNA-binding</keyword>
<dbReference type="InterPro" id="IPR001387">
    <property type="entry name" value="Cro/C1-type_HTH"/>
</dbReference>
<dbReference type="GO" id="GO:0003677">
    <property type="term" value="F:DNA binding"/>
    <property type="evidence" value="ECO:0007669"/>
    <property type="project" value="UniProtKB-KW"/>
</dbReference>
<keyword evidence="4" id="KW-1185">Reference proteome</keyword>
<dbReference type="PANTHER" id="PTHR46797:SF1">
    <property type="entry name" value="METHYLPHOSPHONATE SYNTHASE"/>
    <property type="match status" value="1"/>
</dbReference>
<dbReference type="PROSITE" id="PS50943">
    <property type="entry name" value="HTH_CROC1"/>
    <property type="match status" value="1"/>
</dbReference>
<dbReference type="AlphaFoldDB" id="A0A0E3K1C7"/>
<proteinExistence type="predicted"/>
<dbReference type="KEGG" id="csq:CSCA_2727"/>
<gene>
    <name evidence="3" type="ORF">CSCA_2727</name>
</gene>
<evidence type="ECO:0000259" key="2">
    <source>
        <dbReference type="PROSITE" id="PS50943"/>
    </source>
</evidence>
<dbReference type="Pfam" id="PF01381">
    <property type="entry name" value="HTH_3"/>
    <property type="match status" value="1"/>
</dbReference>
<dbReference type="Gene3D" id="1.10.260.40">
    <property type="entry name" value="lambda repressor-like DNA-binding domains"/>
    <property type="match status" value="1"/>
</dbReference>
<dbReference type="RefSeq" id="WP_029161555.1">
    <property type="nucleotide sequence ID" value="NZ_CP009933.1"/>
</dbReference>
<sequence>MTLGQRIRSIRKKHKLSILDLKNITGLSKSTISEIENDKSNPTTDTLSKIAKALNVSIDEFFKEDLIEDQIDIPKEYSDKFKVTKRDKDQYKEFFKKEAQGFFMNDEFDEEDKKEILDIMNEIFWEAKALNKRKPKK</sequence>